<feature type="domain" description="PASTA" evidence="3">
    <location>
        <begin position="223"/>
        <end position="288"/>
    </location>
</feature>
<feature type="compositionally biased region" description="Pro residues" evidence="1">
    <location>
        <begin position="292"/>
        <end position="308"/>
    </location>
</feature>
<evidence type="ECO:0000259" key="3">
    <source>
        <dbReference type="PROSITE" id="PS51178"/>
    </source>
</evidence>
<dbReference type="InterPro" id="IPR005543">
    <property type="entry name" value="PASTA_dom"/>
</dbReference>
<keyword evidence="2" id="KW-0472">Membrane</keyword>
<gene>
    <name evidence="4" type="ORF">Pflav_069600</name>
</gene>
<feature type="compositionally biased region" description="Basic and acidic residues" evidence="1">
    <location>
        <begin position="107"/>
        <end position="119"/>
    </location>
</feature>
<protein>
    <recommendedName>
        <fullName evidence="3">PASTA domain-containing protein</fullName>
    </recommendedName>
</protein>
<dbReference type="CDD" id="cd06577">
    <property type="entry name" value="PASTA_pknB"/>
    <property type="match status" value="1"/>
</dbReference>
<reference evidence="4 5" key="2">
    <citation type="submission" date="2020-03" db="EMBL/GenBank/DDBJ databases">
        <authorList>
            <person name="Ichikawa N."/>
            <person name="Kimura A."/>
            <person name="Kitahashi Y."/>
            <person name="Uohara A."/>
        </authorList>
    </citation>
    <scope>NUCLEOTIDE SEQUENCE [LARGE SCALE GENOMIC DNA]</scope>
    <source>
        <strain evidence="4 5">NBRC 107702</strain>
    </source>
</reference>
<feature type="region of interest" description="Disordered" evidence="1">
    <location>
        <begin position="194"/>
        <end position="227"/>
    </location>
</feature>
<proteinExistence type="predicted"/>
<dbReference type="Proteomes" id="UP000502508">
    <property type="component" value="Chromosome"/>
</dbReference>
<dbReference type="KEGG" id="pfla:Pflav_069600"/>
<dbReference type="Pfam" id="PF03793">
    <property type="entry name" value="PASTA"/>
    <property type="match status" value="1"/>
</dbReference>
<evidence type="ECO:0000256" key="1">
    <source>
        <dbReference type="SAM" id="MobiDB-lite"/>
    </source>
</evidence>
<evidence type="ECO:0000313" key="5">
    <source>
        <dbReference type="Proteomes" id="UP000502508"/>
    </source>
</evidence>
<dbReference type="PROSITE" id="PS51178">
    <property type="entry name" value="PASTA"/>
    <property type="match status" value="1"/>
</dbReference>
<keyword evidence="2" id="KW-1133">Transmembrane helix</keyword>
<accession>A0A6F8Y3B2</accession>
<keyword evidence="5" id="KW-1185">Reference proteome</keyword>
<feature type="transmembrane region" description="Helical" evidence="2">
    <location>
        <begin position="160"/>
        <end position="185"/>
    </location>
</feature>
<dbReference type="PRINTS" id="PR01217">
    <property type="entry name" value="PRICHEXTENSN"/>
</dbReference>
<keyword evidence="2" id="KW-0812">Transmembrane</keyword>
<evidence type="ECO:0000313" key="4">
    <source>
        <dbReference type="EMBL" id="BCB80550.1"/>
    </source>
</evidence>
<feature type="compositionally biased region" description="Low complexity" evidence="1">
    <location>
        <begin position="20"/>
        <end position="29"/>
    </location>
</feature>
<dbReference type="AlphaFoldDB" id="A0A6F8Y3B2"/>
<feature type="compositionally biased region" description="Low complexity" evidence="1">
    <location>
        <begin position="201"/>
        <end position="216"/>
    </location>
</feature>
<evidence type="ECO:0000256" key="2">
    <source>
        <dbReference type="SAM" id="Phobius"/>
    </source>
</evidence>
<feature type="region of interest" description="Disordered" evidence="1">
    <location>
        <begin position="287"/>
        <end position="308"/>
    </location>
</feature>
<organism evidence="4 5">
    <name type="scientific">Phytohabitans flavus</name>
    <dbReference type="NCBI Taxonomy" id="1076124"/>
    <lineage>
        <taxon>Bacteria</taxon>
        <taxon>Bacillati</taxon>
        <taxon>Actinomycetota</taxon>
        <taxon>Actinomycetes</taxon>
        <taxon>Micromonosporales</taxon>
        <taxon>Micromonosporaceae</taxon>
    </lineage>
</organism>
<sequence length="308" mass="30793">MADDRDPDGPAPGSGGGPGPSSSGSSAPAGSGGGPALSSGGGSTPGSGDRPGESDQTRQFDPVADDEADGGAAAGAAPTEPDRTAQLPKAMDDPAAAEQAGSGQQGDETRRIPAADETAKVPTQPTVWSGRAGVPPRDGAATRGPAQTEWASPEDSGGKWWMPIVLGIVGLVLLGGLIAGVWLIYEANKVEPTPTPPPTLAPTSAPATSPGPATSSAPPPTTAPAEVPVPLLVGLTDQQARDELDRLGLTYRLVYRPAVEPPNTVIETDPREGEIVAMGAEVTLVIASPLTPTEPPTTTPTPEPTPTS</sequence>
<dbReference type="EMBL" id="AP022870">
    <property type="protein sequence ID" value="BCB80550.1"/>
    <property type="molecule type" value="Genomic_DNA"/>
</dbReference>
<name>A0A6F8Y3B2_9ACTN</name>
<feature type="compositionally biased region" description="Low complexity" evidence="1">
    <location>
        <begin position="96"/>
        <end position="106"/>
    </location>
</feature>
<feature type="compositionally biased region" description="Gly residues" evidence="1">
    <location>
        <begin position="30"/>
        <end position="45"/>
    </location>
</feature>
<dbReference type="Gene3D" id="3.30.10.20">
    <property type="match status" value="1"/>
</dbReference>
<dbReference type="SMART" id="SM00740">
    <property type="entry name" value="PASTA"/>
    <property type="match status" value="1"/>
</dbReference>
<feature type="region of interest" description="Disordered" evidence="1">
    <location>
        <begin position="1"/>
        <end position="157"/>
    </location>
</feature>
<reference evidence="4 5" key="1">
    <citation type="submission" date="2020-03" db="EMBL/GenBank/DDBJ databases">
        <title>Whole genome shotgun sequence of Phytohabitans flavus NBRC 107702.</title>
        <authorList>
            <person name="Komaki H."/>
            <person name="Tamura T."/>
        </authorList>
    </citation>
    <scope>NUCLEOTIDE SEQUENCE [LARGE SCALE GENOMIC DNA]</scope>
    <source>
        <strain evidence="4 5">NBRC 107702</strain>
    </source>
</reference>